<dbReference type="PANTHER" id="PTHR45755">
    <property type="match status" value="1"/>
</dbReference>
<accession>A0A1Y6LLG5</accession>
<feature type="region of interest" description="Disordered" evidence="9">
    <location>
        <begin position="104"/>
        <end position="142"/>
    </location>
</feature>
<keyword evidence="8" id="KW-0256">Endoplasmic reticulum</keyword>
<dbReference type="InterPro" id="IPR045316">
    <property type="entry name" value="Msc2-like"/>
</dbReference>
<dbReference type="AlphaFoldDB" id="A0A1Y6LLG5"/>
<feature type="compositionally biased region" description="Basic and acidic residues" evidence="9">
    <location>
        <begin position="716"/>
        <end position="762"/>
    </location>
</feature>
<evidence type="ECO:0000256" key="8">
    <source>
        <dbReference type="RuleBase" id="RU369017"/>
    </source>
</evidence>
<keyword evidence="7 10" id="KW-0472">Membrane</keyword>
<evidence type="ECO:0000256" key="10">
    <source>
        <dbReference type="SAM" id="Phobius"/>
    </source>
</evidence>
<dbReference type="GO" id="GO:0031410">
    <property type="term" value="C:cytoplasmic vesicle"/>
    <property type="evidence" value="ECO:0007669"/>
    <property type="project" value="TreeGrafter"/>
</dbReference>
<feature type="compositionally biased region" description="Basic residues" evidence="9">
    <location>
        <begin position="705"/>
        <end position="715"/>
    </location>
</feature>
<feature type="transmembrane region" description="Helical" evidence="10">
    <location>
        <begin position="608"/>
        <end position="625"/>
    </location>
</feature>
<comment type="subcellular location">
    <subcellularLocation>
        <location evidence="8">Endoplasmic reticulum membrane</location>
        <topology evidence="8">Multi-pass membrane protein</topology>
    </subcellularLocation>
    <subcellularLocation>
        <location evidence="1">Membrane</location>
        <topology evidence="1">Multi-pass membrane protein</topology>
    </subcellularLocation>
</comment>
<feature type="transmembrane region" description="Helical" evidence="10">
    <location>
        <begin position="417"/>
        <end position="438"/>
    </location>
</feature>
<feature type="region of interest" description="Disordered" evidence="9">
    <location>
        <begin position="806"/>
        <end position="834"/>
    </location>
</feature>
<evidence type="ECO:0000313" key="12">
    <source>
        <dbReference type="EMBL" id="SMY25236.1"/>
    </source>
</evidence>
<dbReference type="EMBL" id="LT882681">
    <property type="protein sequence ID" value="SMY25236.1"/>
    <property type="molecule type" value="Genomic_DNA"/>
</dbReference>
<keyword evidence="3 8" id="KW-0813">Transport</keyword>
<dbReference type="Gene3D" id="1.20.1510.10">
    <property type="entry name" value="Cation efflux protein transmembrane domain"/>
    <property type="match status" value="2"/>
</dbReference>
<feature type="transmembrane region" description="Helical" evidence="10">
    <location>
        <begin position="645"/>
        <end position="663"/>
    </location>
</feature>
<feature type="compositionally biased region" description="Polar residues" evidence="9">
    <location>
        <begin position="19"/>
        <end position="30"/>
    </location>
</feature>
<feature type="compositionally biased region" description="Basic residues" evidence="9">
    <location>
        <begin position="104"/>
        <end position="120"/>
    </location>
</feature>
<dbReference type="GO" id="GO:0005794">
    <property type="term" value="C:Golgi apparatus"/>
    <property type="evidence" value="ECO:0007669"/>
    <property type="project" value="TreeGrafter"/>
</dbReference>
<reference evidence="12 13" key="1">
    <citation type="submission" date="2016-10" db="EMBL/GenBank/DDBJ databases">
        <authorList>
            <person name="Varghese N."/>
        </authorList>
    </citation>
    <scope>NUCLEOTIDE SEQUENCE [LARGE SCALE GENOMIC DNA]</scope>
</reference>
<dbReference type="Pfam" id="PF01545">
    <property type="entry name" value="Cation_efflux"/>
    <property type="match status" value="1"/>
</dbReference>
<evidence type="ECO:0000256" key="9">
    <source>
        <dbReference type="SAM" id="MobiDB-lite"/>
    </source>
</evidence>
<keyword evidence="4 10" id="KW-0812">Transmembrane</keyword>
<dbReference type="InterPro" id="IPR058533">
    <property type="entry name" value="Cation_efflux_TM"/>
</dbReference>
<dbReference type="GO" id="GO:0006882">
    <property type="term" value="P:intracellular zinc ion homeostasis"/>
    <property type="evidence" value="ECO:0007669"/>
    <property type="project" value="InterPro"/>
</dbReference>
<evidence type="ECO:0000256" key="1">
    <source>
        <dbReference type="ARBA" id="ARBA00004141"/>
    </source>
</evidence>
<feature type="transmembrane region" description="Helical" evidence="10">
    <location>
        <begin position="356"/>
        <end position="373"/>
    </location>
</feature>
<evidence type="ECO:0000256" key="5">
    <source>
        <dbReference type="ARBA" id="ARBA00022989"/>
    </source>
</evidence>
<organism evidence="12 13">
    <name type="scientific">Zymoseptoria tritici ST99CH_1A5</name>
    <dbReference type="NCBI Taxonomy" id="1276529"/>
    <lineage>
        <taxon>Eukaryota</taxon>
        <taxon>Fungi</taxon>
        <taxon>Dikarya</taxon>
        <taxon>Ascomycota</taxon>
        <taxon>Pezizomycotina</taxon>
        <taxon>Dothideomycetes</taxon>
        <taxon>Dothideomycetidae</taxon>
        <taxon>Mycosphaerellales</taxon>
        <taxon>Mycosphaerellaceae</taxon>
        <taxon>Zymoseptoria</taxon>
    </lineage>
</organism>
<protein>
    <recommendedName>
        <fullName evidence="8">Zinc transporter</fullName>
    </recommendedName>
</protein>
<sequence length="1009" mass="108215">MASSYALPHDGPPYHSRGHSYSSNTTQASPKRSHPRANGNTSFSGHVRHAGSNGSLYTHAEASHEGTPAHSPYDEADYQNIASDYNKSAAIANGSLYSQEIHHNNHNQHNHSHGHSHSHSHFSTPMKARPRGESDLGRPAAASTYRPSLESIPAASPSWFSLPEALTSLLIPLPYLLASAAYLRPVDDVLLSDSASLQLSALARLQKAAQDAGHTHSFERSGYGLVEACSLTSGTLLLVGLIAKMRSSEKMLDRRKDKFVASRHAESLYTLDAAKKMAGRSLAVALPFYAATQIGGMRTGSILLVAVAAGMTHTDTGARLSLHDWRHIIKTRKATMAVLLVSILLDSFEITTRAPILGLLTGYLALASSLLFLPTPLPTSAAIQSSSDATPTATTFRTPWSQPVVSPLISSPAEVNVTLAAGAVTIVLTLITSIILRTVPPSDIMAIVFGALSLAVSSAAILFTKPSTIRSQHKTGVGLGCLLIAITSFIFSPSLWPGTVCNSGLALLSYLGVSRDTAPPAAHKHDDHDHVHDHAHNATTSHKVEGKHSFFTAYFLDNCEPGSLAHGILSEKDSRRIAYFTCLNFGFMLVQGVYGYLSGSLGLLSDTVHMFFDCLGLVIGLGAAVASKWPTSPEKPYGWGKLNTLAGFGNGIFLMLVSVEFVWEAMEGIMEQKEIRRVEELLVVSTMGFVVNMIGLFAFGHAHHGHDHGHGHGHSHGHDDHAGHSHGHDHGHDHSHDHSHGHAHDHSQDHSHDHAHAHDHTHTNGHTHGHHTRNLSTASHLSQLSHTSVGSTDTFQTAIHTPTATNGDITGYFPPSTTAPAHSHSHAGHDHHHNENMHGIFLHIAADAGGSLAVIVSTAMTLWKPWYGWDPLATILIAILIFAAAVPLVSGSARKLLLVVPDDLEWGIKEMLQGLREERGVVGYSGVRFWVDDREEGVGDGVGENGVVKKRVGGGPRVMGVVHVIASPVADLEDVRGRVEDFVGERGMDCVVHVEREGDECWCGGGGQF</sequence>
<feature type="transmembrane region" description="Helical" evidence="10">
    <location>
        <begin position="840"/>
        <end position="863"/>
    </location>
</feature>
<evidence type="ECO:0000256" key="4">
    <source>
        <dbReference type="ARBA" id="ARBA00022692"/>
    </source>
</evidence>
<dbReference type="GO" id="GO:0005789">
    <property type="term" value="C:endoplasmic reticulum membrane"/>
    <property type="evidence" value="ECO:0007669"/>
    <property type="project" value="UniProtKB-SubCell"/>
</dbReference>
<evidence type="ECO:0000259" key="11">
    <source>
        <dbReference type="Pfam" id="PF01545"/>
    </source>
</evidence>
<proteinExistence type="inferred from homology"/>
<feature type="transmembrane region" description="Helical" evidence="10">
    <location>
        <begin position="577"/>
        <end position="596"/>
    </location>
</feature>
<feature type="transmembrane region" description="Helical" evidence="10">
    <location>
        <begin position="869"/>
        <end position="889"/>
    </location>
</feature>
<dbReference type="Proteomes" id="UP000215453">
    <property type="component" value="Chromosome 6"/>
</dbReference>
<dbReference type="PANTHER" id="PTHR45755:SF4">
    <property type="entry name" value="ZINC TRANSPORTER 7"/>
    <property type="match status" value="1"/>
</dbReference>
<keyword evidence="5 10" id="KW-1133">Transmembrane helix</keyword>
<feature type="domain" description="Cation efflux protein transmembrane" evidence="11">
    <location>
        <begin position="579"/>
        <end position="897"/>
    </location>
</feature>
<keyword evidence="6 8" id="KW-0406">Ion transport</keyword>
<feature type="region of interest" description="Disordered" evidence="9">
    <location>
        <begin position="705"/>
        <end position="773"/>
    </location>
</feature>
<dbReference type="GO" id="GO:0005385">
    <property type="term" value="F:zinc ion transmembrane transporter activity"/>
    <property type="evidence" value="ECO:0007669"/>
    <property type="project" value="UniProtKB-UniRule"/>
</dbReference>
<evidence type="ECO:0000256" key="3">
    <source>
        <dbReference type="ARBA" id="ARBA00022448"/>
    </source>
</evidence>
<gene>
    <name evidence="12" type="ORF">ZT1A5_G6678</name>
</gene>
<feature type="transmembrane region" description="Helical" evidence="10">
    <location>
        <begin position="476"/>
        <end position="496"/>
    </location>
</feature>
<evidence type="ECO:0000256" key="6">
    <source>
        <dbReference type="ARBA" id="ARBA00023065"/>
    </source>
</evidence>
<evidence type="ECO:0000256" key="7">
    <source>
        <dbReference type="ARBA" id="ARBA00023136"/>
    </source>
</evidence>
<name>A0A1Y6LLG5_ZYMTR</name>
<dbReference type="GO" id="GO:1904257">
    <property type="term" value="P:zinc ion import into Golgi lumen"/>
    <property type="evidence" value="ECO:0007669"/>
    <property type="project" value="TreeGrafter"/>
</dbReference>
<dbReference type="SUPFAM" id="SSF161111">
    <property type="entry name" value="Cation efflux protein transmembrane domain-like"/>
    <property type="match status" value="1"/>
</dbReference>
<dbReference type="InterPro" id="IPR027469">
    <property type="entry name" value="Cation_efflux_TMD_sf"/>
</dbReference>
<feature type="transmembrane region" description="Helical" evidence="10">
    <location>
        <begin position="444"/>
        <end position="464"/>
    </location>
</feature>
<comment type="similarity">
    <text evidence="2 8">Belongs to the cation diffusion facilitator (CDF) transporter (TC 2.A.4) family. SLC30A subfamily.</text>
</comment>
<dbReference type="InterPro" id="IPR002524">
    <property type="entry name" value="Cation_efflux"/>
</dbReference>
<evidence type="ECO:0000313" key="13">
    <source>
        <dbReference type="Proteomes" id="UP000215453"/>
    </source>
</evidence>
<feature type="compositionally biased region" description="Basic residues" evidence="9">
    <location>
        <begin position="763"/>
        <end position="773"/>
    </location>
</feature>
<dbReference type="NCBIfam" id="TIGR01297">
    <property type="entry name" value="CDF"/>
    <property type="match status" value="1"/>
</dbReference>
<comment type="function">
    <text evidence="8">Functions as a zinc transporter.</text>
</comment>
<feature type="region of interest" description="Disordered" evidence="9">
    <location>
        <begin position="1"/>
        <end position="53"/>
    </location>
</feature>
<evidence type="ECO:0000256" key="2">
    <source>
        <dbReference type="ARBA" id="ARBA00008873"/>
    </source>
</evidence>